<evidence type="ECO:0000313" key="2">
    <source>
        <dbReference type="EMBL" id="CDQ25165.1"/>
    </source>
</evidence>
<dbReference type="OrthoDB" id="9798081at2"/>
<dbReference type="EMBL" id="CCDI010000004">
    <property type="protein sequence ID" value="CDQ25165.1"/>
    <property type="molecule type" value="Genomic_DNA"/>
</dbReference>
<dbReference type="RefSeq" id="WP_035510506.1">
    <property type="nucleotide sequence ID" value="NZ_CCDH010000002.1"/>
</dbReference>
<keyword evidence="3" id="KW-1185">Reference proteome</keyword>
<organism evidence="2 3">
    <name type="scientific">Halobacillus karajensis</name>
    <dbReference type="NCBI Taxonomy" id="195088"/>
    <lineage>
        <taxon>Bacteria</taxon>
        <taxon>Bacillati</taxon>
        <taxon>Bacillota</taxon>
        <taxon>Bacilli</taxon>
        <taxon>Bacillales</taxon>
        <taxon>Bacillaceae</taxon>
        <taxon>Halobacillus</taxon>
    </lineage>
</organism>
<evidence type="ECO:0000313" key="3">
    <source>
        <dbReference type="Proteomes" id="UP000028868"/>
    </source>
</evidence>
<dbReference type="PANTHER" id="PTHR43792">
    <property type="entry name" value="GNAT FAMILY, PUTATIVE (AFU_ORTHOLOGUE AFUA_3G00765)-RELATED-RELATED"/>
    <property type="match status" value="1"/>
</dbReference>
<protein>
    <submittedName>
        <fullName evidence="2">Acetyltransferase (GNAT) family protein</fullName>
    </submittedName>
</protein>
<dbReference type="PROSITE" id="PS51186">
    <property type="entry name" value="GNAT"/>
    <property type="match status" value="1"/>
</dbReference>
<gene>
    <name evidence="2" type="ORF">BN983_03475</name>
</gene>
<proteinExistence type="predicted"/>
<reference evidence="2 3" key="2">
    <citation type="submission" date="2014-05" db="EMBL/GenBank/DDBJ databases">
        <title>Draft genome sequence of Halobacillus karajensis HK-03.</title>
        <authorList>
            <person name="Khelaifia S."/>
            <person name="Croce O."/>
            <person name="Lagier J.C."/>
            <person name="Raoult D."/>
        </authorList>
    </citation>
    <scope>NUCLEOTIDE SEQUENCE [LARGE SCALE GENOMIC DNA]</scope>
    <source>
        <strain evidence="2 3">HD-03</strain>
    </source>
</reference>
<dbReference type="InterPro" id="IPR000182">
    <property type="entry name" value="GNAT_dom"/>
</dbReference>
<dbReference type="Gene3D" id="3.40.630.30">
    <property type="match status" value="1"/>
</dbReference>
<dbReference type="PANTHER" id="PTHR43792:SF1">
    <property type="entry name" value="N-ACETYLTRANSFERASE DOMAIN-CONTAINING PROTEIN"/>
    <property type="match status" value="1"/>
</dbReference>
<feature type="domain" description="N-acetyltransferase" evidence="1">
    <location>
        <begin position="8"/>
        <end position="167"/>
    </location>
</feature>
<accession>A0A024P8B0</accession>
<comment type="caution">
    <text evidence="2">The sequence shown here is derived from an EMBL/GenBank/DDBJ whole genome shotgun (WGS) entry which is preliminary data.</text>
</comment>
<dbReference type="SUPFAM" id="SSF55729">
    <property type="entry name" value="Acyl-CoA N-acyltransferases (Nat)"/>
    <property type="match status" value="1"/>
</dbReference>
<evidence type="ECO:0000259" key="1">
    <source>
        <dbReference type="PROSITE" id="PS51186"/>
    </source>
</evidence>
<dbReference type="AlphaFoldDB" id="A0A024P8B0"/>
<sequence>MDFHTERLYFRRYVEGDFPFLYSLLTDPETVRYIGDGKPKDRKGAKDFLDWIYRTYRAGEKLGLMVLVRKSDGERIGHAGWVPQIIEREEVIEVGYWLSPAFIGQGYASEAAAFLLQQGKKHLNDKRLVALIQPGNTASQKVAKKVGMRWNKEIMLDGRTVDLYSTE</sequence>
<reference evidence="3" key="1">
    <citation type="submission" date="2014-03" db="EMBL/GenBank/DDBJ databases">
        <authorList>
            <person name="Urmite Genomes U."/>
        </authorList>
    </citation>
    <scope>NUCLEOTIDE SEQUENCE [LARGE SCALE GENOMIC DNA]</scope>
    <source>
        <strain evidence="3">HD-03</strain>
    </source>
</reference>
<dbReference type="Proteomes" id="UP000028868">
    <property type="component" value="Unassembled WGS sequence"/>
</dbReference>
<dbReference type="Pfam" id="PF13302">
    <property type="entry name" value="Acetyltransf_3"/>
    <property type="match status" value="1"/>
</dbReference>
<dbReference type="InterPro" id="IPR016181">
    <property type="entry name" value="Acyl_CoA_acyltransferase"/>
</dbReference>
<name>A0A024P8B0_9BACI</name>
<dbReference type="GO" id="GO:0016747">
    <property type="term" value="F:acyltransferase activity, transferring groups other than amino-acyl groups"/>
    <property type="evidence" value="ECO:0007669"/>
    <property type="project" value="InterPro"/>
</dbReference>
<dbReference type="InterPro" id="IPR051531">
    <property type="entry name" value="N-acetyltransferase"/>
</dbReference>